<accession>B2JAZ1</accession>
<reference evidence="2" key="1">
    <citation type="submission" date="2008-04" db="EMBL/GenBank/DDBJ databases">
        <title>Complete sequence of plasmid 1 of Nostoc punctiforme ATCC 29133.</title>
        <authorList>
            <consortium name="US DOE Joint Genome Institute"/>
            <person name="Copeland A."/>
            <person name="Lucas S."/>
            <person name="Lapidus A."/>
            <person name="Glavina del Rio T."/>
            <person name="Dalin E."/>
            <person name="Tice H."/>
            <person name="Pitluck S."/>
            <person name="Chain P."/>
            <person name="Malfatti S."/>
            <person name="Shin M."/>
            <person name="Vergez L."/>
            <person name="Schmutz J."/>
            <person name="Larimer F."/>
            <person name="Land M."/>
            <person name="Hauser L."/>
            <person name="Kyrpides N."/>
            <person name="Kim E."/>
            <person name="Meeks J.C."/>
            <person name="Elhai J."/>
            <person name="Campbell E.L."/>
            <person name="Thiel T."/>
            <person name="Longmire J."/>
            <person name="Potts M."/>
            <person name="Atlas R."/>
        </authorList>
    </citation>
    <scope>NUCLEOTIDE SEQUENCE [LARGE SCALE GENOMIC DNA]</scope>
    <source>
        <strain evidence="2">ATCC 29133 / PCC 73102</strain>
        <plasmid evidence="2">Plasmid pNPUN01</plasmid>
    </source>
</reference>
<dbReference type="EMBL" id="CP001038">
    <property type="protein sequence ID" value="ACC85095.1"/>
    <property type="molecule type" value="Genomic_DNA"/>
</dbReference>
<dbReference type="InterPro" id="IPR021527">
    <property type="entry name" value="DUF2795"/>
</dbReference>
<sequence>MAKLNPVQLQKNLNQVNYPLSKKDLVKYAEDKGVDEKILRVLKKLPSKQYETLADVVKLVDEIFITKISPIQLEKNLIAVNYPLSKKDLVKYAEEKGVDEKVLRALKWLPFKQYETLADVDNAINVHDGKGSSIN</sequence>
<dbReference type="RefSeq" id="WP_012413108.1">
    <property type="nucleotide sequence ID" value="NC_010631.1"/>
</dbReference>
<dbReference type="Pfam" id="PF11387">
    <property type="entry name" value="DUF2795"/>
    <property type="match status" value="2"/>
</dbReference>
<dbReference type="AlphaFoldDB" id="B2JAZ1"/>
<evidence type="ECO:0000313" key="1">
    <source>
        <dbReference type="EMBL" id="ACC85095.1"/>
    </source>
</evidence>
<keyword evidence="1" id="KW-0614">Plasmid</keyword>
<dbReference type="KEGG" id="npu:Npun_AR240"/>
<dbReference type="HOGENOM" id="CLU_1934549_0_0_3"/>
<evidence type="ECO:0000313" key="2">
    <source>
        <dbReference type="Proteomes" id="UP000001191"/>
    </source>
</evidence>
<name>B2JAZ1_NOSP7</name>
<keyword evidence="2" id="KW-1185">Reference proteome</keyword>
<organism evidence="1 2">
    <name type="scientific">Nostoc punctiforme (strain ATCC 29133 / PCC 73102)</name>
    <dbReference type="NCBI Taxonomy" id="63737"/>
    <lineage>
        <taxon>Bacteria</taxon>
        <taxon>Bacillati</taxon>
        <taxon>Cyanobacteriota</taxon>
        <taxon>Cyanophyceae</taxon>
        <taxon>Nostocales</taxon>
        <taxon>Nostocaceae</taxon>
        <taxon>Nostoc</taxon>
    </lineage>
</organism>
<proteinExistence type="predicted"/>
<evidence type="ECO:0008006" key="3">
    <source>
        <dbReference type="Google" id="ProtNLM"/>
    </source>
</evidence>
<gene>
    <name evidence="1" type="ordered locus">Npun_AR240</name>
</gene>
<geneLocation type="plasmid" evidence="1 2">
    <name>pNPUN01</name>
</geneLocation>
<dbReference type="Proteomes" id="UP000001191">
    <property type="component" value="Plasmid pNPUN01"/>
</dbReference>
<dbReference type="EnsemblBacteria" id="ACC85095">
    <property type="protein sequence ID" value="ACC85095"/>
    <property type="gene ID" value="Npun_AR240"/>
</dbReference>
<protein>
    <recommendedName>
        <fullName evidence="3">DUF2795 domain-containing protein</fullName>
    </recommendedName>
</protein>